<protein>
    <submittedName>
        <fullName evidence="3">Uncharacterized protein</fullName>
    </submittedName>
</protein>
<accession>A0ABW5V777</accession>
<evidence type="ECO:0000256" key="1">
    <source>
        <dbReference type="SAM" id="MobiDB-lite"/>
    </source>
</evidence>
<proteinExistence type="predicted"/>
<dbReference type="Proteomes" id="UP001597502">
    <property type="component" value="Unassembled WGS sequence"/>
</dbReference>
<evidence type="ECO:0000256" key="2">
    <source>
        <dbReference type="SAM" id="Phobius"/>
    </source>
</evidence>
<evidence type="ECO:0000313" key="4">
    <source>
        <dbReference type="Proteomes" id="UP001597502"/>
    </source>
</evidence>
<gene>
    <name evidence="3" type="ORF">ACFSUO_11285</name>
</gene>
<sequence length="170" mass="19657">MNENRIAKILFMIGAAQIGAGVIIGLLLIMEPGANWTMFFSFTLGGFVCGMLFIGFAENIRLLQNIYDMLKPKEASEKLAGSQKVHDTPDRDKPDQWELEESEKEKIYDYYQDESIVEIVPAPEENHCLVRFRNGNEYFVRVVYVRGFEVEEIDNGTTRQSIIKWYNENF</sequence>
<dbReference type="RefSeq" id="WP_382394130.1">
    <property type="nucleotide sequence ID" value="NZ_JBHUNA010000024.1"/>
</dbReference>
<feature type="transmembrane region" description="Helical" evidence="2">
    <location>
        <begin position="36"/>
        <end position="57"/>
    </location>
</feature>
<feature type="transmembrane region" description="Helical" evidence="2">
    <location>
        <begin position="9"/>
        <end position="30"/>
    </location>
</feature>
<feature type="compositionally biased region" description="Basic and acidic residues" evidence="1">
    <location>
        <begin position="84"/>
        <end position="96"/>
    </location>
</feature>
<evidence type="ECO:0000313" key="3">
    <source>
        <dbReference type="EMBL" id="MFD2761534.1"/>
    </source>
</evidence>
<organism evidence="3 4">
    <name type="scientific">Lentibacillus juripiscarius</name>
    <dbReference type="NCBI Taxonomy" id="257446"/>
    <lineage>
        <taxon>Bacteria</taxon>
        <taxon>Bacillati</taxon>
        <taxon>Bacillota</taxon>
        <taxon>Bacilli</taxon>
        <taxon>Bacillales</taxon>
        <taxon>Bacillaceae</taxon>
        <taxon>Lentibacillus</taxon>
    </lineage>
</organism>
<reference evidence="4" key="1">
    <citation type="journal article" date="2019" name="Int. J. Syst. Evol. Microbiol.">
        <title>The Global Catalogue of Microorganisms (GCM) 10K type strain sequencing project: providing services to taxonomists for standard genome sequencing and annotation.</title>
        <authorList>
            <consortium name="The Broad Institute Genomics Platform"/>
            <consortium name="The Broad Institute Genome Sequencing Center for Infectious Disease"/>
            <person name="Wu L."/>
            <person name="Ma J."/>
        </authorList>
    </citation>
    <scope>NUCLEOTIDE SEQUENCE [LARGE SCALE GENOMIC DNA]</scope>
    <source>
        <strain evidence="4">TISTR 1535</strain>
    </source>
</reference>
<keyword evidence="4" id="KW-1185">Reference proteome</keyword>
<name>A0ABW5V777_9BACI</name>
<dbReference type="EMBL" id="JBHUNA010000024">
    <property type="protein sequence ID" value="MFD2761534.1"/>
    <property type="molecule type" value="Genomic_DNA"/>
</dbReference>
<keyword evidence="2" id="KW-1133">Transmembrane helix</keyword>
<keyword evidence="2" id="KW-0812">Transmembrane</keyword>
<comment type="caution">
    <text evidence="3">The sequence shown here is derived from an EMBL/GenBank/DDBJ whole genome shotgun (WGS) entry which is preliminary data.</text>
</comment>
<feature type="region of interest" description="Disordered" evidence="1">
    <location>
        <begin position="78"/>
        <end position="98"/>
    </location>
</feature>
<keyword evidence="2" id="KW-0472">Membrane</keyword>